<accession>A0A5C8ZM79</accession>
<evidence type="ECO:0000313" key="2">
    <source>
        <dbReference type="Proteomes" id="UP000321933"/>
    </source>
</evidence>
<dbReference type="Proteomes" id="UP000321933">
    <property type="component" value="Unassembled WGS sequence"/>
</dbReference>
<sequence length="159" mass="17823">MERYHPSLEEVMGERCLDEPMQLFITGISFGDFAHSENAADSISSPFLRLDSGASRSEHGTFEFEAVIIHLLEVDGSSIENLEGKCPLGMVNFYDSDLAHVNICATKGFLDRLFQAALHDRGGLSVRIGIPEWKHSEVKCLPLTWYQVIYNSDDTPENE</sequence>
<organism evidence="1 2">
    <name type="scientific">Parahaliea aestuarii</name>
    <dbReference type="NCBI Taxonomy" id="1852021"/>
    <lineage>
        <taxon>Bacteria</taxon>
        <taxon>Pseudomonadati</taxon>
        <taxon>Pseudomonadota</taxon>
        <taxon>Gammaproteobacteria</taxon>
        <taxon>Cellvibrionales</taxon>
        <taxon>Halieaceae</taxon>
        <taxon>Parahaliea</taxon>
    </lineage>
</organism>
<dbReference type="EMBL" id="VRYZ01000008">
    <property type="protein sequence ID" value="TXS89583.1"/>
    <property type="molecule type" value="Genomic_DNA"/>
</dbReference>
<dbReference type="OrthoDB" id="9872202at2"/>
<evidence type="ECO:0000313" key="1">
    <source>
        <dbReference type="EMBL" id="TXS89583.1"/>
    </source>
</evidence>
<protein>
    <submittedName>
        <fullName evidence="1">Uncharacterized protein</fullName>
    </submittedName>
</protein>
<reference evidence="1 2" key="1">
    <citation type="submission" date="2019-08" db="EMBL/GenBank/DDBJ databases">
        <title>Parahaliea maris sp. nov., isolated from the surface seawater.</title>
        <authorList>
            <person name="Liu Y."/>
        </authorList>
    </citation>
    <scope>NUCLEOTIDE SEQUENCE [LARGE SCALE GENOMIC DNA]</scope>
    <source>
        <strain evidence="1 2">S2-26</strain>
    </source>
</reference>
<keyword evidence="2" id="KW-1185">Reference proteome</keyword>
<dbReference type="RefSeq" id="WP_148065441.1">
    <property type="nucleotide sequence ID" value="NZ_VRYZ01000008.1"/>
</dbReference>
<comment type="caution">
    <text evidence="1">The sequence shown here is derived from an EMBL/GenBank/DDBJ whole genome shotgun (WGS) entry which is preliminary data.</text>
</comment>
<proteinExistence type="predicted"/>
<gene>
    <name evidence="1" type="ORF">FVW59_16315</name>
</gene>
<dbReference type="AlphaFoldDB" id="A0A5C8ZM79"/>
<name>A0A5C8ZM79_9GAMM</name>